<evidence type="ECO:0000256" key="2">
    <source>
        <dbReference type="SAM" id="MobiDB-lite"/>
    </source>
</evidence>
<dbReference type="EMBL" id="ML119746">
    <property type="protein sequence ID" value="RPA76350.1"/>
    <property type="molecule type" value="Genomic_DNA"/>
</dbReference>
<evidence type="ECO:0000313" key="4">
    <source>
        <dbReference type="EMBL" id="RPA76350.1"/>
    </source>
</evidence>
<organism evidence="4 5">
    <name type="scientific">Ascobolus immersus RN42</name>
    <dbReference type="NCBI Taxonomy" id="1160509"/>
    <lineage>
        <taxon>Eukaryota</taxon>
        <taxon>Fungi</taxon>
        <taxon>Dikarya</taxon>
        <taxon>Ascomycota</taxon>
        <taxon>Pezizomycotina</taxon>
        <taxon>Pezizomycetes</taxon>
        <taxon>Pezizales</taxon>
        <taxon>Ascobolaceae</taxon>
        <taxon>Ascobolus</taxon>
    </lineage>
</organism>
<protein>
    <submittedName>
        <fullName evidence="4">Purine and uridine phosphorylase</fullName>
    </submittedName>
</protein>
<dbReference type="InterPro" id="IPR056884">
    <property type="entry name" value="NPHP3-like_N"/>
</dbReference>
<dbReference type="GO" id="GO:0009116">
    <property type="term" value="P:nucleoside metabolic process"/>
    <property type="evidence" value="ECO:0007669"/>
    <property type="project" value="InterPro"/>
</dbReference>
<dbReference type="InterPro" id="IPR053137">
    <property type="entry name" value="NLR-like"/>
</dbReference>
<dbReference type="Proteomes" id="UP000275078">
    <property type="component" value="Unassembled WGS sequence"/>
</dbReference>
<proteinExistence type="predicted"/>
<feature type="domain" description="Nephrocystin 3-like N-terminal" evidence="3">
    <location>
        <begin position="506"/>
        <end position="680"/>
    </location>
</feature>
<dbReference type="STRING" id="1160509.A0A3N4HWX9"/>
<feature type="compositionally biased region" description="Pro residues" evidence="2">
    <location>
        <begin position="1"/>
        <end position="10"/>
    </location>
</feature>
<sequence>MGSSPPNKPPKQPRKVSRIFTFLKPTKREERQLEPSMPEQQTVDKSEHGNIATIVEAVLESNPSGSRDVTKMTGSPELGLLSQQSTGISVKAVVDDARDTSLLPSTNDEVEQPLRCLRPEEYTIGWLCPLEIEIRAALAMLDETHQSLKTQPSGDKNSYHLGRIGGHNVVIVRPYKTGNVSAAMTITSMRTTFTRVGDLLLVGIGGGVPSTPSSDSAFGRVRLGDVVVGTRDDKVPGAIQYDNGKAVDGKFVCTDYLRDPSERFQIALQHLALKREEALQAPRRSDPLQQNLQRLMAVHVQKRWRKKFGFPGRSKDLLFSSTSTHIELAPKQPICDKCDRGALIKQKYDDDEYDPHDVEVQDDYITVHRGIVASGGVIFKDAAQRDAMVKNLGVKNILCFDTEAAGAVMGLPGLVIRGISDYCDAHKPKEDVWHGYAAATAAAYARQLLLYTPAMSGEYIPKSFVETYQEDVANKDLSALYKWLDLPHPLNASNQHKFLREERVNGTGYHFLRNTQFTKWMDFGDVDWAERLLFCFGEPGAGKSFICSLVIDELHDRSDKPLIAYMYCNYRERRKQNIVAILGNLILQLLRACDDSSTDSVRHYMLEWHKLQRRKYVKLESMMFTDVLLVLWEVLTRTSKRVFFCVDALDECDHETQIGLLKALTTVVQASNVAIFVTSRPTLRQLVLNHFGVGRSLNFLQLRAAREDIELYVNVRIDADPLKGYNPRPMDDNLRMEILEKLVSNAEGIFLLPALQIASILEGVNIRQRRKLLKETSNTLTDTFTIMMERVKSQNPQLVALATQTLQWLTLGREILKVEDLQNALAIDSKLSRSCRC</sequence>
<dbReference type="PANTHER" id="PTHR46082:SF11">
    <property type="entry name" value="AAA+ ATPASE DOMAIN-CONTAINING PROTEIN-RELATED"/>
    <property type="match status" value="1"/>
</dbReference>
<keyword evidence="1" id="KW-0677">Repeat</keyword>
<dbReference type="Pfam" id="PF24883">
    <property type="entry name" value="NPHP3_N"/>
    <property type="match status" value="1"/>
</dbReference>
<dbReference type="InterPro" id="IPR035994">
    <property type="entry name" value="Nucleoside_phosphorylase_sf"/>
</dbReference>
<evidence type="ECO:0000313" key="5">
    <source>
        <dbReference type="Proteomes" id="UP000275078"/>
    </source>
</evidence>
<feature type="region of interest" description="Disordered" evidence="2">
    <location>
        <begin position="1"/>
        <end position="45"/>
    </location>
</feature>
<evidence type="ECO:0000256" key="1">
    <source>
        <dbReference type="ARBA" id="ARBA00022737"/>
    </source>
</evidence>
<dbReference type="GO" id="GO:0003824">
    <property type="term" value="F:catalytic activity"/>
    <property type="evidence" value="ECO:0007669"/>
    <property type="project" value="InterPro"/>
</dbReference>
<dbReference type="OrthoDB" id="1577640at2759"/>
<name>A0A3N4HWX9_ASCIM</name>
<dbReference type="AlphaFoldDB" id="A0A3N4HWX9"/>
<gene>
    <name evidence="4" type="ORF">BJ508DRAFT_9648</name>
</gene>
<reference evidence="4 5" key="1">
    <citation type="journal article" date="2018" name="Nat. Ecol. Evol.">
        <title>Pezizomycetes genomes reveal the molecular basis of ectomycorrhizal truffle lifestyle.</title>
        <authorList>
            <person name="Murat C."/>
            <person name="Payen T."/>
            <person name="Noel B."/>
            <person name="Kuo A."/>
            <person name="Morin E."/>
            <person name="Chen J."/>
            <person name="Kohler A."/>
            <person name="Krizsan K."/>
            <person name="Balestrini R."/>
            <person name="Da Silva C."/>
            <person name="Montanini B."/>
            <person name="Hainaut M."/>
            <person name="Levati E."/>
            <person name="Barry K.W."/>
            <person name="Belfiori B."/>
            <person name="Cichocki N."/>
            <person name="Clum A."/>
            <person name="Dockter R.B."/>
            <person name="Fauchery L."/>
            <person name="Guy J."/>
            <person name="Iotti M."/>
            <person name="Le Tacon F."/>
            <person name="Lindquist E.A."/>
            <person name="Lipzen A."/>
            <person name="Malagnac F."/>
            <person name="Mello A."/>
            <person name="Molinier V."/>
            <person name="Miyauchi S."/>
            <person name="Poulain J."/>
            <person name="Riccioni C."/>
            <person name="Rubini A."/>
            <person name="Sitrit Y."/>
            <person name="Splivallo R."/>
            <person name="Traeger S."/>
            <person name="Wang M."/>
            <person name="Zifcakova L."/>
            <person name="Wipf D."/>
            <person name="Zambonelli A."/>
            <person name="Paolocci F."/>
            <person name="Nowrousian M."/>
            <person name="Ottonello S."/>
            <person name="Baldrian P."/>
            <person name="Spatafora J.W."/>
            <person name="Henrissat B."/>
            <person name="Nagy L.G."/>
            <person name="Aury J.M."/>
            <person name="Wincker P."/>
            <person name="Grigoriev I.V."/>
            <person name="Bonfante P."/>
            <person name="Martin F.M."/>
        </authorList>
    </citation>
    <scope>NUCLEOTIDE SEQUENCE [LARGE SCALE GENOMIC DNA]</scope>
    <source>
        <strain evidence="4 5">RN42</strain>
    </source>
</reference>
<keyword evidence="5" id="KW-1185">Reference proteome</keyword>
<dbReference type="Gene3D" id="3.40.50.300">
    <property type="entry name" value="P-loop containing nucleotide triphosphate hydrolases"/>
    <property type="match status" value="1"/>
</dbReference>
<dbReference type="PANTHER" id="PTHR46082">
    <property type="entry name" value="ATP/GTP-BINDING PROTEIN-RELATED"/>
    <property type="match status" value="1"/>
</dbReference>
<dbReference type="SUPFAM" id="SSF52540">
    <property type="entry name" value="P-loop containing nucleoside triphosphate hydrolases"/>
    <property type="match status" value="1"/>
</dbReference>
<accession>A0A3N4HWX9</accession>
<dbReference type="SUPFAM" id="SSF53167">
    <property type="entry name" value="Purine and uridine phosphorylases"/>
    <property type="match status" value="1"/>
</dbReference>
<dbReference type="InterPro" id="IPR027417">
    <property type="entry name" value="P-loop_NTPase"/>
</dbReference>
<dbReference type="Gene3D" id="3.40.50.1580">
    <property type="entry name" value="Nucleoside phosphorylase domain"/>
    <property type="match status" value="1"/>
</dbReference>
<evidence type="ECO:0000259" key="3">
    <source>
        <dbReference type="Pfam" id="PF24883"/>
    </source>
</evidence>